<dbReference type="GO" id="GO:0008270">
    <property type="term" value="F:zinc ion binding"/>
    <property type="evidence" value="ECO:0007669"/>
    <property type="project" value="UniProtKB-KW"/>
</dbReference>
<sequence>MLTVKNRRYTHTPPTKPWLSQAFALFVLLATLTTSAGAAIFGISSARLRYDIISVRNHPTDLDNLDLVMVGETLPVAVIAKTADIPKNGLSGLLYDLGYACQPGIDLNTTLPTPDLLGLDKIALIRRGGPTQDTSCTFRQKLLNAMSNGAVAAIIYNGQGQSAISGATATIYPNDPPLDIPGLLVSYDTGTMLMAYLRTSNDSSSVSYYDRVRIELTPDQRMPVIWEFVLIVVVVLLGVSFAVSVILHCRLYALRQRYRTEALARGGDLLPNGVIRVKKIIDKATLDEFPVRIIGQTNAATPSTSATIFGDSMGSTSSLHLAEPPVKSGAEGSNIQLDGTQAGTHVESVEMRTHSRPGSISALSIRSVKALKGAEILNANIGDLPQGGSINDMCAICLDEFSNGEEIRTLPCQHEFHCECIDPWLTRRSSTCPLCKHECMKPSTDTEGDEATNAEVIGPLPNDRLMEFIMGPEWVASRTHYGHDGTNTLDRIGRFFSNNFSRVRGRPPTQQQSEIDAAEQGRVDNNGAVPLQSLTQGGVTIGGQSNIAATGEVVGVGPIPPPLDEARPPNQPQDESPL</sequence>
<keyword evidence="13" id="KW-1185">Reference proteome</keyword>
<accession>A0A9P6QU67</accession>
<dbReference type="OrthoDB" id="8062037at2759"/>
<dbReference type="InterPro" id="IPR001841">
    <property type="entry name" value="Znf_RING"/>
</dbReference>
<keyword evidence="7 10" id="KW-0472">Membrane</keyword>
<keyword evidence="5" id="KW-0862">Zinc</keyword>
<evidence type="ECO:0000256" key="4">
    <source>
        <dbReference type="ARBA" id="ARBA00022771"/>
    </source>
</evidence>
<dbReference type="InterPro" id="IPR046450">
    <property type="entry name" value="PA_dom_sf"/>
</dbReference>
<reference evidence="12" key="1">
    <citation type="journal article" date="2020" name="Fungal Divers.">
        <title>Resolving the Mortierellaceae phylogeny through synthesis of multi-gene phylogenetics and phylogenomics.</title>
        <authorList>
            <person name="Vandepol N."/>
            <person name="Liber J."/>
            <person name="Desiro A."/>
            <person name="Na H."/>
            <person name="Kennedy M."/>
            <person name="Barry K."/>
            <person name="Grigoriev I.V."/>
            <person name="Miller A.N."/>
            <person name="O'Donnell K."/>
            <person name="Stajich J.E."/>
            <person name="Bonito G."/>
        </authorList>
    </citation>
    <scope>NUCLEOTIDE SEQUENCE</scope>
    <source>
        <strain evidence="12">NVP60</strain>
    </source>
</reference>
<dbReference type="GO" id="GO:0016020">
    <property type="term" value="C:membrane"/>
    <property type="evidence" value="ECO:0007669"/>
    <property type="project" value="UniProtKB-SubCell"/>
</dbReference>
<dbReference type="SMART" id="SM00184">
    <property type="entry name" value="RING"/>
    <property type="match status" value="1"/>
</dbReference>
<feature type="transmembrane region" description="Helical" evidence="10">
    <location>
        <begin position="224"/>
        <end position="249"/>
    </location>
</feature>
<name>A0A9P6QU67_9FUNG</name>
<evidence type="ECO:0000256" key="1">
    <source>
        <dbReference type="ARBA" id="ARBA00004370"/>
    </source>
</evidence>
<feature type="region of interest" description="Disordered" evidence="9">
    <location>
        <begin position="500"/>
        <end position="522"/>
    </location>
</feature>
<dbReference type="Pfam" id="PF13639">
    <property type="entry name" value="zf-RING_2"/>
    <property type="match status" value="1"/>
</dbReference>
<evidence type="ECO:0000256" key="8">
    <source>
        <dbReference type="PROSITE-ProRule" id="PRU00175"/>
    </source>
</evidence>
<gene>
    <name evidence="12" type="ORF">BGZ97_004133</name>
</gene>
<dbReference type="Gene3D" id="3.30.40.10">
    <property type="entry name" value="Zinc/RING finger domain, C3HC4 (zinc finger)"/>
    <property type="match status" value="1"/>
</dbReference>
<feature type="region of interest" description="Disordered" evidence="9">
    <location>
        <begin position="552"/>
        <end position="578"/>
    </location>
</feature>
<evidence type="ECO:0000313" key="13">
    <source>
        <dbReference type="Proteomes" id="UP000823405"/>
    </source>
</evidence>
<dbReference type="Gene3D" id="3.50.30.30">
    <property type="match status" value="1"/>
</dbReference>
<comment type="caution">
    <text evidence="12">The sequence shown here is derived from an EMBL/GenBank/DDBJ whole genome shotgun (WGS) entry which is preliminary data.</text>
</comment>
<dbReference type="SUPFAM" id="SSF52025">
    <property type="entry name" value="PA domain"/>
    <property type="match status" value="1"/>
</dbReference>
<dbReference type="GO" id="GO:0005634">
    <property type="term" value="C:nucleus"/>
    <property type="evidence" value="ECO:0007669"/>
    <property type="project" value="TreeGrafter"/>
</dbReference>
<organism evidence="12 13">
    <name type="scientific">Linnemannia gamsii</name>
    <dbReference type="NCBI Taxonomy" id="64522"/>
    <lineage>
        <taxon>Eukaryota</taxon>
        <taxon>Fungi</taxon>
        <taxon>Fungi incertae sedis</taxon>
        <taxon>Mucoromycota</taxon>
        <taxon>Mortierellomycotina</taxon>
        <taxon>Mortierellomycetes</taxon>
        <taxon>Mortierellales</taxon>
        <taxon>Mortierellaceae</taxon>
        <taxon>Linnemannia</taxon>
    </lineage>
</organism>
<dbReference type="PROSITE" id="PS50089">
    <property type="entry name" value="ZF_RING_2"/>
    <property type="match status" value="1"/>
</dbReference>
<dbReference type="InterPro" id="IPR013083">
    <property type="entry name" value="Znf_RING/FYVE/PHD"/>
</dbReference>
<keyword evidence="3" id="KW-0479">Metal-binding</keyword>
<feature type="domain" description="RING-type" evidence="11">
    <location>
        <begin position="394"/>
        <end position="436"/>
    </location>
</feature>
<comment type="subcellular location">
    <subcellularLocation>
        <location evidence="1">Membrane</location>
    </subcellularLocation>
</comment>
<dbReference type="Proteomes" id="UP000823405">
    <property type="component" value="Unassembled WGS sequence"/>
</dbReference>
<evidence type="ECO:0000256" key="2">
    <source>
        <dbReference type="ARBA" id="ARBA00022692"/>
    </source>
</evidence>
<evidence type="ECO:0000256" key="5">
    <source>
        <dbReference type="ARBA" id="ARBA00022833"/>
    </source>
</evidence>
<keyword evidence="4 8" id="KW-0863">Zinc-finger</keyword>
<dbReference type="EMBL" id="JAAAIN010002008">
    <property type="protein sequence ID" value="KAG0298235.1"/>
    <property type="molecule type" value="Genomic_DNA"/>
</dbReference>
<evidence type="ECO:0000256" key="7">
    <source>
        <dbReference type="ARBA" id="ARBA00023136"/>
    </source>
</evidence>
<dbReference type="InterPro" id="IPR051834">
    <property type="entry name" value="RING_finger_E3_ligase"/>
</dbReference>
<keyword evidence="2 10" id="KW-0812">Transmembrane</keyword>
<evidence type="ECO:0000259" key="11">
    <source>
        <dbReference type="PROSITE" id="PS50089"/>
    </source>
</evidence>
<evidence type="ECO:0000256" key="3">
    <source>
        <dbReference type="ARBA" id="ARBA00022723"/>
    </source>
</evidence>
<evidence type="ECO:0000313" key="12">
    <source>
        <dbReference type="EMBL" id="KAG0298235.1"/>
    </source>
</evidence>
<keyword evidence="6 10" id="KW-1133">Transmembrane helix</keyword>
<dbReference type="CDD" id="cd16454">
    <property type="entry name" value="RING-H2_PA-TM-RING"/>
    <property type="match status" value="1"/>
</dbReference>
<evidence type="ECO:0000256" key="9">
    <source>
        <dbReference type="SAM" id="MobiDB-lite"/>
    </source>
</evidence>
<dbReference type="PANTHER" id="PTHR45931:SF3">
    <property type="entry name" value="RING ZINC FINGER-CONTAINING PROTEIN"/>
    <property type="match status" value="1"/>
</dbReference>
<dbReference type="AlphaFoldDB" id="A0A9P6QU67"/>
<protein>
    <recommendedName>
        <fullName evidence="11">RING-type domain-containing protein</fullName>
    </recommendedName>
</protein>
<dbReference type="Pfam" id="PF02225">
    <property type="entry name" value="PA"/>
    <property type="match status" value="1"/>
</dbReference>
<evidence type="ECO:0000256" key="6">
    <source>
        <dbReference type="ARBA" id="ARBA00022989"/>
    </source>
</evidence>
<dbReference type="CDD" id="cd00538">
    <property type="entry name" value="PA"/>
    <property type="match status" value="1"/>
</dbReference>
<proteinExistence type="predicted"/>
<dbReference type="GO" id="GO:0006511">
    <property type="term" value="P:ubiquitin-dependent protein catabolic process"/>
    <property type="evidence" value="ECO:0007669"/>
    <property type="project" value="TreeGrafter"/>
</dbReference>
<evidence type="ECO:0000256" key="10">
    <source>
        <dbReference type="SAM" id="Phobius"/>
    </source>
</evidence>
<dbReference type="SUPFAM" id="SSF57850">
    <property type="entry name" value="RING/U-box"/>
    <property type="match status" value="1"/>
</dbReference>
<dbReference type="GO" id="GO:0061630">
    <property type="term" value="F:ubiquitin protein ligase activity"/>
    <property type="evidence" value="ECO:0007669"/>
    <property type="project" value="TreeGrafter"/>
</dbReference>
<dbReference type="InterPro" id="IPR003137">
    <property type="entry name" value="PA_domain"/>
</dbReference>
<dbReference type="PANTHER" id="PTHR45931">
    <property type="entry name" value="SI:CH211-59O9.10"/>
    <property type="match status" value="1"/>
</dbReference>